<name>A0A5J5F0S4_9PEZI</name>
<dbReference type="InParanoid" id="A0A5J5F0S4"/>
<organism evidence="3 4">
    <name type="scientific">Sphaerosporella brunnea</name>
    <dbReference type="NCBI Taxonomy" id="1250544"/>
    <lineage>
        <taxon>Eukaryota</taxon>
        <taxon>Fungi</taxon>
        <taxon>Dikarya</taxon>
        <taxon>Ascomycota</taxon>
        <taxon>Pezizomycotina</taxon>
        <taxon>Pezizomycetes</taxon>
        <taxon>Pezizales</taxon>
        <taxon>Pyronemataceae</taxon>
        <taxon>Sphaerosporella</taxon>
    </lineage>
</organism>
<dbReference type="Proteomes" id="UP000326924">
    <property type="component" value="Unassembled WGS sequence"/>
</dbReference>
<proteinExistence type="predicted"/>
<accession>A0A5J5F0S4</accession>
<dbReference type="AlphaFoldDB" id="A0A5J5F0S4"/>
<evidence type="ECO:0000256" key="2">
    <source>
        <dbReference type="SAM" id="Phobius"/>
    </source>
</evidence>
<gene>
    <name evidence="3" type="ORF">FN846DRAFT_889040</name>
</gene>
<keyword evidence="2" id="KW-0812">Transmembrane</keyword>
<evidence type="ECO:0000256" key="1">
    <source>
        <dbReference type="SAM" id="MobiDB-lite"/>
    </source>
</evidence>
<keyword evidence="2" id="KW-1133">Transmembrane helix</keyword>
<evidence type="ECO:0000313" key="4">
    <source>
        <dbReference type="Proteomes" id="UP000326924"/>
    </source>
</evidence>
<protein>
    <submittedName>
        <fullName evidence="3">Uncharacterized protein</fullName>
    </submittedName>
</protein>
<feature type="region of interest" description="Disordered" evidence="1">
    <location>
        <begin position="1"/>
        <end position="48"/>
    </location>
</feature>
<sequence>MLDWSPKPVPLEPLRSTLQRPIPPRKPGLSYSQHSAPAPVEGHGGQHGLNAAGASRMISYRIPIATPTREEAAPQMIELKALEAEWDWKLPLVVVIVAAAAGYGAWCAGVKLAGMWAP</sequence>
<keyword evidence="4" id="KW-1185">Reference proteome</keyword>
<comment type="caution">
    <text evidence="3">The sequence shown here is derived from an EMBL/GenBank/DDBJ whole genome shotgun (WGS) entry which is preliminary data.</text>
</comment>
<evidence type="ECO:0000313" key="3">
    <source>
        <dbReference type="EMBL" id="KAA8909299.1"/>
    </source>
</evidence>
<dbReference type="EMBL" id="VXIS01000059">
    <property type="protein sequence ID" value="KAA8909299.1"/>
    <property type="molecule type" value="Genomic_DNA"/>
</dbReference>
<feature type="transmembrane region" description="Helical" evidence="2">
    <location>
        <begin position="90"/>
        <end position="113"/>
    </location>
</feature>
<keyword evidence="2" id="KW-0472">Membrane</keyword>
<reference evidence="3 4" key="1">
    <citation type="submission" date="2019-09" db="EMBL/GenBank/DDBJ databases">
        <title>Draft genome of the ectomycorrhizal ascomycete Sphaerosporella brunnea.</title>
        <authorList>
            <consortium name="DOE Joint Genome Institute"/>
            <person name="Benucci G.M."/>
            <person name="Marozzi G."/>
            <person name="Antonielli L."/>
            <person name="Sanchez S."/>
            <person name="Marco P."/>
            <person name="Wang X."/>
            <person name="Falini L.B."/>
            <person name="Barry K."/>
            <person name="Haridas S."/>
            <person name="Lipzen A."/>
            <person name="Labutti K."/>
            <person name="Grigoriev I.V."/>
            <person name="Murat C."/>
            <person name="Martin F."/>
            <person name="Albertini E."/>
            <person name="Donnini D."/>
            <person name="Bonito G."/>
        </authorList>
    </citation>
    <scope>NUCLEOTIDE SEQUENCE [LARGE SCALE GENOMIC DNA]</scope>
    <source>
        <strain evidence="3 4">Sb_GMNB300</strain>
    </source>
</reference>